<dbReference type="InterPro" id="IPR036291">
    <property type="entry name" value="NAD(P)-bd_dom_sf"/>
</dbReference>
<dbReference type="AlphaFoldDB" id="A0A6J6ETS0"/>
<accession>A0A6J6ETS0</accession>
<proteinExistence type="inferred from homology"/>
<keyword evidence="1" id="KW-0560">Oxidoreductase</keyword>
<evidence type="ECO:0000256" key="1">
    <source>
        <dbReference type="ARBA" id="ARBA00023002"/>
    </source>
</evidence>
<name>A0A6J6ETS0_9ZZZZ</name>
<dbReference type="GO" id="GO:0016616">
    <property type="term" value="F:oxidoreductase activity, acting on the CH-OH group of donors, NAD or NADP as acceptor"/>
    <property type="evidence" value="ECO:0007669"/>
    <property type="project" value="TreeGrafter"/>
</dbReference>
<dbReference type="SUPFAM" id="SSF51735">
    <property type="entry name" value="NAD(P)-binding Rossmann-fold domains"/>
    <property type="match status" value="1"/>
</dbReference>
<gene>
    <name evidence="4" type="ORF">UFOPK1755_00278</name>
</gene>
<dbReference type="CDD" id="cd05227">
    <property type="entry name" value="AR_SDR_e"/>
    <property type="match status" value="1"/>
</dbReference>
<dbReference type="EMBL" id="CAEZTX010000009">
    <property type="protein sequence ID" value="CAB4578083.1"/>
    <property type="molecule type" value="Genomic_DNA"/>
</dbReference>
<evidence type="ECO:0000313" key="4">
    <source>
        <dbReference type="EMBL" id="CAB4578083.1"/>
    </source>
</evidence>
<dbReference type="PANTHER" id="PTHR10366">
    <property type="entry name" value="NAD DEPENDENT EPIMERASE/DEHYDRATASE"/>
    <property type="match status" value="1"/>
</dbReference>
<sequence length="361" mass="39365">MTKVLITGASGYIGKHITLQLLNQGYEVRASVRKLAKSAEVREAVLLHLLDSSKLDSRLTFVELDLEKDSGWDAALKDIDVLMHTASPFPLASPKDENDLIRPAVDGTLRALKAAKSSGVKRVILTSSMAAIYGRELEVGKTEYDETMWTDVTHPVGRGAYTKSKTLAEKAAWDYVKSDAPEIALTTINPVLVLGAPLDKNFGSSISLVERILKGSDPMLPDLKFAIVDVRDVAKMHVDAIKNNETKGERILSSSETKSFVEIAKYLKSIYPKSKVKTAQAPTAIIKFLSIFDGTIKTILPQLGKPMRISNAKAKRLMGINFIPVEVSLRESAEYLIKNGFIKGSEDEDGGDDGAFLAAIS</sequence>
<dbReference type="FunFam" id="3.40.50.720:FF:000336">
    <property type="entry name" value="Aldehyde reductase"/>
    <property type="match status" value="1"/>
</dbReference>
<protein>
    <submittedName>
        <fullName evidence="4">Unannotated protein</fullName>
    </submittedName>
</protein>
<dbReference type="InterPro" id="IPR001509">
    <property type="entry name" value="Epimerase_deHydtase"/>
</dbReference>
<comment type="similarity">
    <text evidence="2">Belongs to the NAD(P)-dependent epimerase/dehydratase family. Dihydroflavonol-4-reductase subfamily.</text>
</comment>
<reference evidence="4" key="1">
    <citation type="submission" date="2020-05" db="EMBL/GenBank/DDBJ databases">
        <authorList>
            <person name="Chiriac C."/>
            <person name="Salcher M."/>
            <person name="Ghai R."/>
            <person name="Kavagutti S V."/>
        </authorList>
    </citation>
    <scope>NUCLEOTIDE SEQUENCE</scope>
</reference>
<dbReference type="Gene3D" id="3.40.50.720">
    <property type="entry name" value="NAD(P)-binding Rossmann-like Domain"/>
    <property type="match status" value="1"/>
</dbReference>
<dbReference type="Pfam" id="PF01370">
    <property type="entry name" value="Epimerase"/>
    <property type="match status" value="1"/>
</dbReference>
<evidence type="ECO:0000256" key="2">
    <source>
        <dbReference type="ARBA" id="ARBA00023445"/>
    </source>
</evidence>
<dbReference type="InterPro" id="IPR050425">
    <property type="entry name" value="NAD(P)_dehydrat-like"/>
</dbReference>
<feature type="domain" description="NAD-dependent epimerase/dehydratase" evidence="3">
    <location>
        <begin position="4"/>
        <end position="247"/>
    </location>
</feature>
<organism evidence="4">
    <name type="scientific">freshwater metagenome</name>
    <dbReference type="NCBI Taxonomy" id="449393"/>
    <lineage>
        <taxon>unclassified sequences</taxon>
        <taxon>metagenomes</taxon>
        <taxon>ecological metagenomes</taxon>
    </lineage>
</organism>
<dbReference type="PANTHER" id="PTHR10366:SF564">
    <property type="entry name" value="STEROL-4-ALPHA-CARBOXYLATE 3-DEHYDROGENASE, DECARBOXYLATING"/>
    <property type="match status" value="1"/>
</dbReference>
<evidence type="ECO:0000259" key="3">
    <source>
        <dbReference type="Pfam" id="PF01370"/>
    </source>
</evidence>